<accession>A0A251UAF5</accession>
<dbReference type="InParanoid" id="A0A251UAF5"/>
<keyword evidence="2" id="KW-1185">Reference proteome</keyword>
<dbReference type="AlphaFoldDB" id="A0A251UAF5"/>
<dbReference type="PANTHER" id="PTHR38382">
    <property type="entry name" value="RNA-BINDING PROTEIN"/>
    <property type="match status" value="1"/>
</dbReference>
<gene>
    <name evidence="1" type="ORF">HannXRQ_Chr07g0185641</name>
</gene>
<evidence type="ECO:0000313" key="1">
    <source>
        <dbReference type="EMBL" id="OTG19772.1"/>
    </source>
</evidence>
<evidence type="ECO:0000313" key="2">
    <source>
        <dbReference type="Proteomes" id="UP000215914"/>
    </source>
</evidence>
<dbReference type="OMA" id="PYSTEIN"/>
<protein>
    <submittedName>
        <fullName evidence="1">Uncharacterized protein</fullName>
    </submittedName>
</protein>
<dbReference type="PANTHER" id="PTHR38382:SF1">
    <property type="entry name" value="RNA-BINDING PROTEIN"/>
    <property type="match status" value="1"/>
</dbReference>
<sequence>MKVFKSVVLTPKHWLRIPRKSNKDRLERREEMSSRIRVRGQRSILSTFAHLPSANNNDDEHDCRENLQKKKRQKISLSDFLDRKLQKTSDPSKLLQGKERPFLSPGTSVGANRLYNGANAEQKAKGPDLDGTLDIVLEQFKHNKENEDNACFNVEDSLQSSTGTHVTKESQSEGLRKQTNQFEGLYAKPPAPMGLVILGGDPVPKQAKYQKSFIRKEKPLPVYNHYASGSGWWDSDMEGIDNDEVGFNEVWEGVGSATIGGLDWH</sequence>
<dbReference type="EMBL" id="CM007896">
    <property type="protein sequence ID" value="OTG19772.1"/>
    <property type="molecule type" value="Genomic_DNA"/>
</dbReference>
<proteinExistence type="predicted"/>
<name>A0A251UAF5_HELAN</name>
<dbReference type="Proteomes" id="UP000215914">
    <property type="component" value="Chromosome 7"/>
</dbReference>
<dbReference type="FunCoup" id="A0A251UAF5">
    <property type="interactions" value="33"/>
</dbReference>
<organism evidence="1 2">
    <name type="scientific">Helianthus annuus</name>
    <name type="common">Common sunflower</name>
    <dbReference type="NCBI Taxonomy" id="4232"/>
    <lineage>
        <taxon>Eukaryota</taxon>
        <taxon>Viridiplantae</taxon>
        <taxon>Streptophyta</taxon>
        <taxon>Embryophyta</taxon>
        <taxon>Tracheophyta</taxon>
        <taxon>Spermatophyta</taxon>
        <taxon>Magnoliopsida</taxon>
        <taxon>eudicotyledons</taxon>
        <taxon>Gunneridae</taxon>
        <taxon>Pentapetalae</taxon>
        <taxon>asterids</taxon>
        <taxon>campanulids</taxon>
        <taxon>Asterales</taxon>
        <taxon>Asteraceae</taxon>
        <taxon>Asteroideae</taxon>
        <taxon>Heliantheae alliance</taxon>
        <taxon>Heliantheae</taxon>
        <taxon>Helianthus</taxon>
    </lineage>
</organism>
<reference evidence="2" key="1">
    <citation type="journal article" date="2017" name="Nature">
        <title>The sunflower genome provides insights into oil metabolism, flowering and Asterid evolution.</title>
        <authorList>
            <person name="Badouin H."/>
            <person name="Gouzy J."/>
            <person name="Grassa C.J."/>
            <person name="Murat F."/>
            <person name="Staton S.E."/>
            <person name="Cottret L."/>
            <person name="Lelandais-Briere C."/>
            <person name="Owens G.L."/>
            <person name="Carrere S."/>
            <person name="Mayjonade B."/>
            <person name="Legrand L."/>
            <person name="Gill N."/>
            <person name="Kane N.C."/>
            <person name="Bowers J.E."/>
            <person name="Hubner S."/>
            <person name="Bellec A."/>
            <person name="Berard A."/>
            <person name="Berges H."/>
            <person name="Blanchet N."/>
            <person name="Boniface M.C."/>
            <person name="Brunel D."/>
            <person name="Catrice O."/>
            <person name="Chaidir N."/>
            <person name="Claudel C."/>
            <person name="Donnadieu C."/>
            <person name="Faraut T."/>
            <person name="Fievet G."/>
            <person name="Helmstetter N."/>
            <person name="King M."/>
            <person name="Knapp S.J."/>
            <person name="Lai Z."/>
            <person name="Le Paslier M.C."/>
            <person name="Lippi Y."/>
            <person name="Lorenzon L."/>
            <person name="Mandel J.R."/>
            <person name="Marage G."/>
            <person name="Marchand G."/>
            <person name="Marquand E."/>
            <person name="Bret-Mestries E."/>
            <person name="Morien E."/>
            <person name="Nambeesan S."/>
            <person name="Nguyen T."/>
            <person name="Pegot-Espagnet P."/>
            <person name="Pouilly N."/>
            <person name="Raftis F."/>
            <person name="Sallet E."/>
            <person name="Schiex T."/>
            <person name="Thomas J."/>
            <person name="Vandecasteele C."/>
            <person name="Vares D."/>
            <person name="Vear F."/>
            <person name="Vautrin S."/>
            <person name="Crespi M."/>
            <person name="Mangin B."/>
            <person name="Burke J.M."/>
            <person name="Salse J."/>
            <person name="Munos S."/>
            <person name="Vincourt P."/>
            <person name="Rieseberg L.H."/>
            <person name="Langlade N.B."/>
        </authorList>
    </citation>
    <scope>NUCLEOTIDE SEQUENCE [LARGE SCALE GENOMIC DNA]</scope>
    <source>
        <strain evidence="2">cv. SF193</strain>
    </source>
</reference>